<evidence type="ECO:0000313" key="2">
    <source>
        <dbReference type="EMBL" id="TCD15134.1"/>
    </source>
</evidence>
<dbReference type="Gene3D" id="3.90.550.10">
    <property type="entry name" value="Spore Coat Polysaccharide Biosynthesis Protein SpsA, Chain A"/>
    <property type="match status" value="1"/>
</dbReference>
<dbReference type="AlphaFoldDB" id="A0A4R0PHU2"/>
<organism evidence="2 3">
    <name type="scientific">Oricola cellulosilytica</name>
    <dbReference type="NCBI Taxonomy" id="1429082"/>
    <lineage>
        <taxon>Bacteria</taxon>
        <taxon>Pseudomonadati</taxon>
        <taxon>Pseudomonadota</taxon>
        <taxon>Alphaproteobacteria</taxon>
        <taxon>Hyphomicrobiales</taxon>
        <taxon>Ahrensiaceae</taxon>
        <taxon>Oricola</taxon>
    </lineage>
</organism>
<feature type="domain" description="Glycosyltransferase 2-like" evidence="1">
    <location>
        <begin position="4"/>
        <end position="140"/>
    </location>
</feature>
<comment type="caution">
    <text evidence="2">The sequence shown here is derived from an EMBL/GenBank/DDBJ whole genome shotgun (WGS) entry which is preliminary data.</text>
</comment>
<dbReference type="GO" id="GO:0016740">
    <property type="term" value="F:transferase activity"/>
    <property type="evidence" value="ECO:0007669"/>
    <property type="project" value="UniProtKB-KW"/>
</dbReference>
<accession>A0A4R0PHU2</accession>
<dbReference type="PANTHER" id="PTHR43685:SF2">
    <property type="entry name" value="GLYCOSYLTRANSFERASE 2-LIKE DOMAIN-CONTAINING PROTEIN"/>
    <property type="match status" value="1"/>
</dbReference>
<name>A0A4R0PHU2_9HYPH</name>
<dbReference type="InterPro" id="IPR029044">
    <property type="entry name" value="Nucleotide-diphossugar_trans"/>
</dbReference>
<evidence type="ECO:0000313" key="3">
    <source>
        <dbReference type="Proteomes" id="UP000291301"/>
    </source>
</evidence>
<dbReference type="SUPFAM" id="SSF53448">
    <property type="entry name" value="Nucleotide-diphospho-sugar transferases"/>
    <property type="match status" value="1"/>
</dbReference>
<dbReference type="PANTHER" id="PTHR43685">
    <property type="entry name" value="GLYCOSYLTRANSFERASE"/>
    <property type="match status" value="1"/>
</dbReference>
<keyword evidence="3" id="KW-1185">Reference proteome</keyword>
<dbReference type="InterPro" id="IPR001173">
    <property type="entry name" value="Glyco_trans_2-like"/>
</dbReference>
<protein>
    <submittedName>
        <fullName evidence="2">Glycosyltransferase family 2 protein</fullName>
    </submittedName>
</protein>
<evidence type="ECO:0000259" key="1">
    <source>
        <dbReference type="Pfam" id="PF00535"/>
    </source>
</evidence>
<dbReference type="RefSeq" id="WP_131566808.1">
    <property type="nucleotide sequence ID" value="NZ_JAINFK010000004.1"/>
</dbReference>
<sequence length="262" mass="29609">MSVSVVIPAHKRSAELPSAVGSVLRQTLPPDEIIIVDDGSTDGTFDVATELARGNELISVIKHSKNLGGSAARNSGWHQAKGDWIAFLDSDDSWHPKKLAKQFKIIETNPTAGMIYCGFLKVDSATRRVLLDRAAPSNEDWDQFKFDIASRNIIGTTSVAIIRKSFLIIVDGFDDNLPSCQDWDIYYRLSKHCKFDFAQESLVYYSASNVERISTCFSNATRGRKMIFDKIKTDYFGVKLLILYYRHYSSIGLLYRKEKKYL</sequence>
<dbReference type="OrthoDB" id="9794124at2"/>
<proteinExistence type="predicted"/>
<dbReference type="Pfam" id="PF00535">
    <property type="entry name" value="Glycos_transf_2"/>
    <property type="match status" value="1"/>
</dbReference>
<keyword evidence="2" id="KW-0808">Transferase</keyword>
<gene>
    <name evidence="2" type="ORF">E0D97_06185</name>
</gene>
<dbReference type="Proteomes" id="UP000291301">
    <property type="component" value="Unassembled WGS sequence"/>
</dbReference>
<dbReference type="CDD" id="cd00761">
    <property type="entry name" value="Glyco_tranf_GTA_type"/>
    <property type="match status" value="1"/>
</dbReference>
<dbReference type="InterPro" id="IPR050834">
    <property type="entry name" value="Glycosyltransf_2"/>
</dbReference>
<reference evidence="2 3" key="1">
    <citation type="journal article" date="2015" name="Antonie Van Leeuwenhoek">
        <title>Oricola cellulosilytica gen. nov., sp. nov., a cellulose-degrading bacterium of the family Phyllobacteriaceae isolated from surface seashore water, and emended descriptions of Mesorhizobium loti and Phyllobacterium myrsinacearum.</title>
        <authorList>
            <person name="Hameed A."/>
            <person name="Shahina M."/>
            <person name="Lai W.A."/>
            <person name="Lin S.Y."/>
            <person name="Young L.S."/>
            <person name="Liu Y.C."/>
            <person name="Hsu Y.H."/>
            <person name="Young C.C."/>
        </authorList>
    </citation>
    <scope>NUCLEOTIDE SEQUENCE [LARGE SCALE GENOMIC DNA]</scope>
    <source>
        <strain evidence="2 3">KCTC 52183</strain>
    </source>
</reference>
<dbReference type="EMBL" id="SJST01000002">
    <property type="protein sequence ID" value="TCD15134.1"/>
    <property type="molecule type" value="Genomic_DNA"/>
</dbReference>